<dbReference type="Gene3D" id="3.40.50.11900">
    <property type="match status" value="1"/>
</dbReference>
<keyword evidence="2" id="KW-0479">Metal-binding</keyword>
<dbReference type="EMBL" id="JBIAQY010000014">
    <property type="protein sequence ID" value="MFF3572637.1"/>
    <property type="molecule type" value="Genomic_DNA"/>
</dbReference>
<organism evidence="5 6">
    <name type="scientific">Nocardia jiangxiensis</name>
    <dbReference type="NCBI Taxonomy" id="282685"/>
    <lineage>
        <taxon>Bacteria</taxon>
        <taxon>Bacillati</taxon>
        <taxon>Actinomycetota</taxon>
        <taxon>Actinomycetes</taxon>
        <taxon>Mycobacteriales</taxon>
        <taxon>Nocardiaceae</taxon>
        <taxon>Nocardia</taxon>
    </lineage>
</organism>
<dbReference type="Pfam" id="PF06050">
    <property type="entry name" value="HGD-D"/>
    <property type="match status" value="1"/>
</dbReference>
<proteinExistence type="inferred from homology"/>
<dbReference type="PANTHER" id="PTHR30548">
    <property type="entry name" value="2-HYDROXYGLUTARYL-COA DEHYDRATASE, D-COMPONENT-RELATED"/>
    <property type="match status" value="1"/>
</dbReference>
<evidence type="ECO:0000256" key="1">
    <source>
        <dbReference type="ARBA" id="ARBA00005806"/>
    </source>
</evidence>
<gene>
    <name evidence="5" type="ORF">ACFYXQ_33205</name>
</gene>
<dbReference type="RefSeq" id="WP_040831445.1">
    <property type="nucleotide sequence ID" value="NZ_JBIAQY010000014.1"/>
</dbReference>
<evidence type="ECO:0000256" key="2">
    <source>
        <dbReference type="ARBA" id="ARBA00022723"/>
    </source>
</evidence>
<comment type="caution">
    <text evidence="5">The sequence shown here is derived from an EMBL/GenBank/DDBJ whole genome shotgun (WGS) entry which is preliminary data.</text>
</comment>
<evidence type="ECO:0000256" key="4">
    <source>
        <dbReference type="ARBA" id="ARBA00023014"/>
    </source>
</evidence>
<reference evidence="5 6" key="1">
    <citation type="submission" date="2024-10" db="EMBL/GenBank/DDBJ databases">
        <title>The Natural Products Discovery Center: Release of the First 8490 Sequenced Strains for Exploring Actinobacteria Biosynthetic Diversity.</title>
        <authorList>
            <person name="Kalkreuter E."/>
            <person name="Kautsar S.A."/>
            <person name="Yang D."/>
            <person name="Bader C.D."/>
            <person name="Teijaro C.N."/>
            <person name="Fluegel L."/>
            <person name="Davis C.M."/>
            <person name="Simpson J.R."/>
            <person name="Lauterbach L."/>
            <person name="Steele A.D."/>
            <person name="Gui C."/>
            <person name="Meng S."/>
            <person name="Li G."/>
            <person name="Viehrig K."/>
            <person name="Ye F."/>
            <person name="Su P."/>
            <person name="Kiefer A.F."/>
            <person name="Nichols A."/>
            <person name="Cepeda A.J."/>
            <person name="Yan W."/>
            <person name="Fan B."/>
            <person name="Jiang Y."/>
            <person name="Adhikari A."/>
            <person name="Zheng C.-J."/>
            <person name="Schuster L."/>
            <person name="Cowan T.M."/>
            <person name="Smanski M.J."/>
            <person name="Chevrette M.G."/>
            <person name="De Carvalho L.P.S."/>
            <person name="Shen B."/>
        </authorList>
    </citation>
    <scope>NUCLEOTIDE SEQUENCE [LARGE SCALE GENOMIC DNA]</scope>
    <source>
        <strain evidence="5 6">NPDC002593</strain>
    </source>
</reference>
<name>A0ABW6S8P7_9NOCA</name>
<comment type="similarity">
    <text evidence="1">Belongs to the FldB/FldC dehydratase alpha/beta subunit family.</text>
</comment>
<dbReference type="PANTHER" id="PTHR30548:SF5">
    <property type="entry name" value="SUBUNIT OF OXYGEN-SENSITIVE 2-HYDROXYISOCAPROYL-COA DEHYDRATASE"/>
    <property type="match status" value="1"/>
</dbReference>
<dbReference type="Proteomes" id="UP001601992">
    <property type="component" value="Unassembled WGS sequence"/>
</dbReference>
<protein>
    <submittedName>
        <fullName evidence="5">2-hydroxyacyl-CoA dehydratase subunit D</fullName>
    </submittedName>
</protein>
<dbReference type="Gene3D" id="1.20.1270.370">
    <property type="match status" value="1"/>
</dbReference>
<sequence>MYEAKSAISTLVEVAADPDAYVAAWKARTGRPVVGAFPMNFPAEIAHAAGALPVIIQESRETITVGRNLLTEFYCGYTRSVADQAAKGRLQVYDGFFLADHCIQLLGAVDVTREFEPDKPMYFGQFMSSMGEPWTPEQVHSKMAEFLSKMETFAGKRITDEDLRASIRLFDTGRQLLRRLYDARRDGDANFTASQLQAFIKSSMIMDRAEHNELLNRIVREHVVPVERDERVRLHLSGHFCHAPRTELLDLIEECGALVVDDDLFHGMRYISTDVGAQGDPIDALSQWYLRRNVSVPCPTRVQHDVDWDAYLLDAIDRSGAEGVIVLMAKFCEPHMLFYPELRKALDRRGIPHLLIETEHEGLPVESIRTRLEALLERIRRHRLAPVQV</sequence>
<evidence type="ECO:0000256" key="3">
    <source>
        <dbReference type="ARBA" id="ARBA00023004"/>
    </source>
</evidence>
<evidence type="ECO:0000313" key="5">
    <source>
        <dbReference type="EMBL" id="MFF3572637.1"/>
    </source>
</evidence>
<keyword evidence="4" id="KW-0411">Iron-sulfur</keyword>
<keyword evidence="3" id="KW-0408">Iron</keyword>
<evidence type="ECO:0000313" key="6">
    <source>
        <dbReference type="Proteomes" id="UP001601992"/>
    </source>
</evidence>
<accession>A0ABW6S8P7</accession>
<keyword evidence="6" id="KW-1185">Reference proteome</keyword>
<dbReference type="InterPro" id="IPR010327">
    <property type="entry name" value="FldB/FldC_alpha/beta"/>
</dbReference>
<dbReference type="Gene3D" id="3.40.50.11890">
    <property type="match status" value="1"/>
</dbReference>